<dbReference type="AlphaFoldDB" id="J4C7D7"/>
<dbReference type="InterPro" id="IPR036322">
    <property type="entry name" value="WD40_repeat_dom_sf"/>
</dbReference>
<evidence type="ECO:0000256" key="1">
    <source>
        <dbReference type="ARBA" id="ARBA00004604"/>
    </source>
</evidence>
<name>J4C7D7_THEOR</name>
<dbReference type="EMBL" id="AP011946">
    <property type="protein sequence ID" value="BAM38858.1"/>
    <property type="molecule type" value="Genomic_DNA"/>
</dbReference>
<dbReference type="GeneID" id="20713251"/>
<keyword evidence="2" id="KW-0690">Ribosome biogenesis</keyword>
<dbReference type="PANTHER" id="PTHR44215:SF1">
    <property type="entry name" value="WD REPEAT-CONTAINING PROTEIN 75"/>
    <property type="match status" value="1"/>
</dbReference>
<reference evidence="10 11" key="1">
    <citation type="journal article" date="2012" name="MBio">
        <title>Comparative genome analysis of three eukaryotic parasites with differing abilities to transform leukocytes reveals key mediators of Theileria-induced leukocyte transformation.</title>
        <authorList>
            <person name="Hayashida K."/>
            <person name="Hara Y."/>
            <person name="Abe T."/>
            <person name="Yamasaki C."/>
            <person name="Toyoda A."/>
            <person name="Kosuge T."/>
            <person name="Suzuki Y."/>
            <person name="Sato Y."/>
            <person name="Kawashima S."/>
            <person name="Katayama T."/>
            <person name="Wakaguri H."/>
            <person name="Inoue N."/>
            <person name="Homma K."/>
            <person name="Tada-Umezaki M."/>
            <person name="Yagi Y."/>
            <person name="Fujii Y."/>
            <person name="Habara T."/>
            <person name="Kanehisa M."/>
            <person name="Watanabe H."/>
            <person name="Ito K."/>
            <person name="Gojobori T."/>
            <person name="Sugawara H."/>
            <person name="Imanishi T."/>
            <person name="Weir W."/>
            <person name="Gardner M."/>
            <person name="Pain A."/>
            <person name="Shiels B."/>
            <person name="Hattori M."/>
            <person name="Nene V."/>
            <person name="Sugimoto C."/>
        </authorList>
    </citation>
    <scope>NUCLEOTIDE SEQUENCE [LARGE SCALE GENOMIC DNA]</scope>
    <source>
        <strain evidence="10 11">Shintoku</strain>
    </source>
</reference>
<keyword evidence="7" id="KW-0539">Nucleus</keyword>
<dbReference type="GO" id="GO:0003723">
    <property type="term" value="F:RNA binding"/>
    <property type="evidence" value="ECO:0007669"/>
    <property type="project" value="InterPro"/>
</dbReference>
<dbReference type="Pfam" id="PF00400">
    <property type="entry name" value="WD40"/>
    <property type="match status" value="1"/>
</dbReference>
<feature type="region of interest" description="Disordered" evidence="9">
    <location>
        <begin position="1"/>
        <end position="53"/>
    </location>
</feature>
<dbReference type="eggNOG" id="KOG1963">
    <property type="taxonomic scope" value="Eukaryota"/>
</dbReference>
<dbReference type="PANTHER" id="PTHR44215">
    <property type="entry name" value="WD REPEAT-CONTAINING PROTEIN 75"/>
    <property type="match status" value="1"/>
</dbReference>
<dbReference type="SMART" id="SM00320">
    <property type="entry name" value="WD40"/>
    <property type="match status" value="3"/>
</dbReference>
<evidence type="ECO:0000256" key="5">
    <source>
        <dbReference type="ARBA" id="ARBA00022737"/>
    </source>
</evidence>
<sequence>MKSRHRSIATSENRDFDNDSASSSESSKTDVSNSYEDGICESDSSSDPSDYPSYPPRISGGCIISERPIFLRNSILCVINNRKCTLYSSKDARRLCDTRMSPEMIVGSRSFIYENEYEILLCASSNGSVLIYNVPNYTYKLNYHEEDPERRELDLIVELKIECRNLLSIEVNKESGKMICVIITNQLKTEVILLDLNFENILFTDDYENEEEDNSKDNNRSENEVIKKYKIIASLESNLEVFEVDRSFSRVALGVNKSCLYIDLKTEQKYYFENDNVITCIGFDSRGSMALGDASGQIIIISALDRSCFGNTNYMSTVSYAVLGCKISCNANMKSLSSNLNAIKKNSKGNNQGKGEEEGEYILGKVETKRLHWHAHGVNCIAYNEKNANMLLSGGEEGVVVVWDLVNHSKKFVTRLGAPIFHVAMAEDHTIMASLQNNAITLIDATSLSIRGKVSSIMVDMPLCERCDQERRVIEYYPNSWMKEPVEKRKGESVSEGTNKLQVYDYVQDCETKLIDVTNVNYVSRQDEEAGQHYHITNSQEYTLHTNINSPHSKRVTSLKQLNHKNKFLSTSLDGKLNVYSLVKSREVWIIEHVLNYKELPIHSMSINENNMVLLRHDCAMSLWKYFESYEKGLMNIKAMALNMAQDVFYVEYVDDESILLSTRKKVEIYNLKNSEKSRLLETGDNEEVNSVLVKYSLVAVNIRRRLENVNYMDYMEIYDVKKKLKIYSKVIKGLNSKFDIKILPYPLQTMRTKTEKKNKESISKPLFRSSEVYYHVLLINGNTHDIEVMPIIKENENYRIDNNYEEERVEERKSGRAGCKRIRREESHVNQLGLFIQNMLTRSKESGNKNRKGKYNLCNKYYRLSSYKCKRIDVEKISELYNNAEAMPRPTVLLDHIINNLLERASIVVKRVMCVEREDEIGGISQPHILMWSLDEAET</sequence>
<keyword evidence="4 8" id="KW-0853">WD repeat</keyword>
<dbReference type="STRING" id="869250.J4C7D7"/>
<gene>
    <name evidence="10" type="ORF">TOT_010000325</name>
</gene>
<dbReference type="GO" id="GO:0032040">
    <property type="term" value="C:small-subunit processome"/>
    <property type="evidence" value="ECO:0007669"/>
    <property type="project" value="InterPro"/>
</dbReference>
<evidence type="ECO:0000256" key="8">
    <source>
        <dbReference type="PROSITE-ProRule" id="PRU00221"/>
    </source>
</evidence>
<dbReference type="RefSeq" id="XP_009689159.1">
    <property type="nucleotide sequence ID" value="XM_009690864.1"/>
</dbReference>
<dbReference type="SUPFAM" id="SSF50978">
    <property type="entry name" value="WD40 repeat-like"/>
    <property type="match status" value="1"/>
</dbReference>
<protein>
    <submittedName>
        <fullName evidence="10">Uncharacterized protein</fullName>
    </submittedName>
</protein>
<evidence type="ECO:0000256" key="7">
    <source>
        <dbReference type="ARBA" id="ARBA00023242"/>
    </source>
</evidence>
<dbReference type="Proteomes" id="UP000003786">
    <property type="component" value="Chromosome 1"/>
</dbReference>
<evidence type="ECO:0000256" key="2">
    <source>
        <dbReference type="ARBA" id="ARBA00022517"/>
    </source>
</evidence>
<feature type="compositionally biased region" description="Low complexity" evidence="9">
    <location>
        <begin position="20"/>
        <end position="34"/>
    </location>
</feature>
<organism evidence="10 11">
    <name type="scientific">Theileria orientalis strain Shintoku</name>
    <dbReference type="NCBI Taxonomy" id="869250"/>
    <lineage>
        <taxon>Eukaryota</taxon>
        <taxon>Sar</taxon>
        <taxon>Alveolata</taxon>
        <taxon>Apicomplexa</taxon>
        <taxon>Aconoidasida</taxon>
        <taxon>Piroplasmida</taxon>
        <taxon>Theileriidae</taxon>
        <taxon>Theileria</taxon>
    </lineage>
</organism>
<dbReference type="GO" id="GO:2000234">
    <property type="term" value="P:positive regulation of rRNA processing"/>
    <property type="evidence" value="ECO:0007669"/>
    <property type="project" value="TreeGrafter"/>
</dbReference>
<evidence type="ECO:0000313" key="11">
    <source>
        <dbReference type="Proteomes" id="UP000003786"/>
    </source>
</evidence>
<keyword evidence="5" id="KW-0677">Repeat</keyword>
<dbReference type="Gene3D" id="2.130.10.10">
    <property type="entry name" value="YVTN repeat-like/Quinoprotein amine dehydrogenase"/>
    <property type="match status" value="2"/>
</dbReference>
<feature type="compositionally biased region" description="Low complexity" evidence="9">
    <location>
        <begin position="42"/>
        <end position="52"/>
    </location>
</feature>
<feature type="repeat" description="WD" evidence="8">
    <location>
        <begin position="371"/>
        <end position="405"/>
    </location>
</feature>
<dbReference type="PROSITE" id="PS50294">
    <property type="entry name" value="WD_REPEATS_REGION"/>
    <property type="match status" value="1"/>
</dbReference>
<dbReference type="OMA" id="YKELPIH"/>
<dbReference type="KEGG" id="tot:TOT_010000325"/>
<proteinExistence type="predicted"/>
<dbReference type="InterPro" id="IPR015943">
    <property type="entry name" value="WD40/YVTN_repeat-like_dom_sf"/>
</dbReference>
<keyword evidence="3" id="KW-0698">rRNA processing</keyword>
<dbReference type="GO" id="GO:0045943">
    <property type="term" value="P:positive regulation of transcription by RNA polymerase I"/>
    <property type="evidence" value="ECO:0007669"/>
    <property type="project" value="InterPro"/>
</dbReference>
<dbReference type="OrthoDB" id="4096at2759"/>
<dbReference type="InterPro" id="IPR001680">
    <property type="entry name" value="WD40_rpt"/>
</dbReference>
<dbReference type="InterPro" id="IPR053826">
    <property type="entry name" value="WDR75"/>
</dbReference>
<comment type="subcellular location">
    <subcellularLocation>
        <location evidence="1">Nucleus</location>
        <location evidence="1">Nucleolus</location>
    </subcellularLocation>
</comment>
<evidence type="ECO:0000256" key="4">
    <source>
        <dbReference type="ARBA" id="ARBA00022574"/>
    </source>
</evidence>
<accession>J4C7D7</accession>
<evidence type="ECO:0000313" key="10">
    <source>
        <dbReference type="EMBL" id="BAM38858.1"/>
    </source>
</evidence>
<evidence type="ECO:0000256" key="6">
    <source>
        <dbReference type="ARBA" id="ARBA00023163"/>
    </source>
</evidence>
<dbReference type="VEuPathDB" id="PiroplasmaDB:TOT_010000325"/>
<dbReference type="PROSITE" id="PS50082">
    <property type="entry name" value="WD_REPEATS_2"/>
    <property type="match status" value="1"/>
</dbReference>
<dbReference type="GO" id="GO:0006364">
    <property type="term" value="P:rRNA processing"/>
    <property type="evidence" value="ECO:0007669"/>
    <property type="project" value="UniProtKB-KW"/>
</dbReference>
<evidence type="ECO:0000256" key="3">
    <source>
        <dbReference type="ARBA" id="ARBA00022552"/>
    </source>
</evidence>
<keyword evidence="11" id="KW-1185">Reference proteome</keyword>
<keyword evidence="6" id="KW-0804">Transcription</keyword>
<evidence type="ECO:0000256" key="9">
    <source>
        <dbReference type="SAM" id="MobiDB-lite"/>
    </source>
</evidence>